<dbReference type="PANTHER" id="PTHR43156">
    <property type="entry name" value="STAGE II SPORULATION PROTEIN E-RELATED"/>
    <property type="match status" value="1"/>
</dbReference>
<dbReference type="Gene3D" id="6.10.340.10">
    <property type="match status" value="1"/>
</dbReference>
<dbReference type="InterPro" id="IPR003660">
    <property type="entry name" value="HAMP_dom"/>
</dbReference>
<evidence type="ECO:0000256" key="2">
    <source>
        <dbReference type="ARBA" id="ARBA00022801"/>
    </source>
</evidence>
<organism evidence="6 7">
    <name type="scientific">Kineococcus gynurae</name>
    <dbReference type="NCBI Taxonomy" id="452979"/>
    <lineage>
        <taxon>Bacteria</taxon>
        <taxon>Bacillati</taxon>
        <taxon>Actinomycetota</taxon>
        <taxon>Actinomycetes</taxon>
        <taxon>Kineosporiales</taxon>
        <taxon>Kineosporiaceae</taxon>
        <taxon>Kineococcus</taxon>
    </lineage>
</organism>
<proteinExistence type="predicted"/>
<feature type="transmembrane region" description="Helical" evidence="4">
    <location>
        <begin position="24"/>
        <end position="46"/>
    </location>
</feature>
<keyword evidence="3 4" id="KW-1133">Transmembrane helix</keyword>
<comment type="caution">
    <text evidence="6">The sequence shown here is derived from an EMBL/GenBank/DDBJ whole genome shotgun (WGS) entry which is preliminary data.</text>
</comment>
<dbReference type="SMART" id="SM00331">
    <property type="entry name" value="PP2C_SIG"/>
    <property type="match status" value="1"/>
</dbReference>
<protein>
    <submittedName>
        <fullName evidence="6">PP2C family protein-serine/threonine phosphatase</fullName>
        <ecNumber evidence="6">3.1.3.16</ecNumber>
    </submittedName>
</protein>
<evidence type="ECO:0000313" key="6">
    <source>
        <dbReference type="EMBL" id="MFB9378540.1"/>
    </source>
</evidence>
<feature type="transmembrane region" description="Helical" evidence="4">
    <location>
        <begin position="196"/>
        <end position="217"/>
    </location>
</feature>
<dbReference type="EC" id="3.1.3.16" evidence="6"/>
<dbReference type="PANTHER" id="PTHR43156:SF2">
    <property type="entry name" value="STAGE II SPORULATION PROTEIN E"/>
    <property type="match status" value="1"/>
</dbReference>
<evidence type="ECO:0000256" key="4">
    <source>
        <dbReference type="SAM" id="Phobius"/>
    </source>
</evidence>
<dbReference type="RefSeq" id="WP_380136807.1">
    <property type="nucleotide sequence ID" value="NZ_JBHLUI010000008.1"/>
</dbReference>
<keyword evidence="1 4" id="KW-0812">Transmembrane</keyword>
<dbReference type="SUPFAM" id="SSF81606">
    <property type="entry name" value="PP2C-like"/>
    <property type="match status" value="1"/>
</dbReference>
<dbReference type="SMART" id="SM00304">
    <property type="entry name" value="HAMP"/>
    <property type="match status" value="1"/>
</dbReference>
<name>A0ABV5LWR8_9ACTN</name>
<reference evidence="6 7" key="1">
    <citation type="submission" date="2024-09" db="EMBL/GenBank/DDBJ databases">
        <authorList>
            <person name="Sun Q."/>
            <person name="Mori K."/>
        </authorList>
    </citation>
    <scope>NUCLEOTIDE SEQUENCE [LARGE SCALE GENOMIC DNA]</scope>
    <source>
        <strain evidence="6 7">TISTR 1856</strain>
    </source>
</reference>
<dbReference type="EMBL" id="JBHMDM010000007">
    <property type="protein sequence ID" value="MFB9378540.1"/>
    <property type="molecule type" value="Genomic_DNA"/>
</dbReference>
<evidence type="ECO:0000313" key="7">
    <source>
        <dbReference type="Proteomes" id="UP001589748"/>
    </source>
</evidence>
<sequence>MGALRRLVLLARHRVSRLSLQQRVAIVAGVFSALAALLIVVVFVAWSNGRTGGTSPAEWGAASDEVRTFQGDLVLLQNAQNGYLAGSTYYAGDIAARKTALAADGQRLQSTVAETTPASADVDLDALVENALRAVDFWQQRVDPLVAQRAAGVDTASARPAEFGQAFAAVQALTRAIDDERLAAQDEAQAVRDRLVVTQLLVILLLLPLVPAVLLLVRRWVLYPLDHLSGQLRQAGAGDLESPIELPGPPELSAVAASAEGMRRQIKDELERALSAQEALQQAQPLVVEVRDQLAAHEMPVIPGWSAAAVLRPAEGLLAGDWYDVLPVAGGRFAVVLADVSGHGARAGIVAIQLKRLLEAALHLSPDPDLALAMAGRLFGDEQERFASCVVVVVDPDSGVITYANAGHPAPVVVRRDPDRDLDVRVVSTLDPTGPLLSWLTLDMPAPWETRTLSMAPGSVLFSYTDGLTEARPVGSSEELGMDGVLHALGRLDELSPEAIVAESLEEARRFSGGRVRDDITLVAVARDGGRRATPLTRTGDDVDAPVLPLA</sequence>
<gene>
    <name evidence="6" type="ORF">ACFFVI_16365</name>
</gene>
<dbReference type="InterPro" id="IPR001932">
    <property type="entry name" value="PPM-type_phosphatase-like_dom"/>
</dbReference>
<dbReference type="InterPro" id="IPR036457">
    <property type="entry name" value="PPM-type-like_dom_sf"/>
</dbReference>
<dbReference type="GO" id="GO:0004722">
    <property type="term" value="F:protein serine/threonine phosphatase activity"/>
    <property type="evidence" value="ECO:0007669"/>
    <property type="project" value="UniProtKB-EC"/>
</dbReference>
<dbReference type="Pfam" id="PF07228">
    <property type="entry name" value="SpoIIE"/>
    <property type="match status" value="1"/>
</dbReference>
<dbReference type="InterPro" id="IPR052016">
    <property type="entry name" value="Bact_Sigma-Reg"/>
</dbReference>
<accession>A0ABV5LWR8</accession>
<dbReference type="Gene3D" id="3.60.40.10">
    <property type="entry name" value="PPM-type phosphatase domain"/>
    <property type="match status" value="1"/>
</dbReference>
<dbReference type="PROSITE" id="PS50885">
    <property type="entry name" value="HAMP"/>
    <property type="match status" value="1"/>
</dbReference>
<evidence type="ECO:0000256" key="3">
    <source>
        <dbReference type="ARBA" id="ARBA00022989"/>
    </source>
</evidence>
<dbReference type="Proteomes" id="UP001589748">
    <property type="component" value="Unassembled WGS sequence"/>
</dbReference>
<keyword evidence="7" id="KW-1185">Reference proteome</keyword>
<evidence type="ECO:0000256" key="1">
    <source>
        <dbReference type="ARBA" id="ARBA00022692"/>
    </source>
</evidence>
<feature type="domain" description="HAMP" evidence="5">
    <location>
        <begin position="219"/>
        <end position="271"/>
    </location>
</feature>
<dbReference type="Pfam" id="PF00672">
    <property type="entry name" value="HAMP"/>
    <property type="match status" value="1"/>
</dbReference>
<keyword evidence="4" id="KW-0472">Membrane</keyword>
<keyword evidence="2 6" id="KW-0378">Hydrolase</keyword>
<evidence type="ECO:0000259" key="5">
    <source>
        <dbReference type="PROSITE" id="PS50885"/>
    </source>
</evidence>